<proteinExistence type="predicted"/>
<protein>
    <submittedName>
        <fullName evidence="1">Uncharacterized protein</fullName>
    </submittedName>
</protein>
<dbReference type="Proteomes" id="UP001444661">
    <property type="component" value="Unassembled WGS sequence"/>
</dbReference>
<keyword evidence="2" id="KW-1185">Reference proteome</keyword>
<reference evidence="1 2" key="1">
    <citation type="submission" date="2023-01" db="EMBL/GenBank/DDBJ databases">
        <title>Analysis of 21 Apiospora genomes using comparative genomics revels a genus with tremendous synthesis potential of carbohydrate active enzymes and secondary metabolites.</title>
        <authorList>
            <person name="Sorensen T."/>
        </authorList>
    </citation>
    <scope>NUCLEOTIDE SEQUENCE [LARGE SCALE GENOMIC DNA]</scope>
    <source>
        <strain evidence="1 2">CBS 33761</strain>
    </source>
</reference>
<sequence>MFASRLQIGKNLLFKLKQPVEFNEKRTVTDVSGRRICNVIESSRLTPIAATEGAEEGDGSLRTKYIEAILQVLSTQQAGGWVSTVSLPAGTVTHKSDCE</sequence>
<name>A0ABR1SPQ1_9PEZI</name>
<evidence type="ECO:0000313" key="1">
    <source>
        <dbReference type="EMBL" id="KAK8036313.1"/>
    </source>
</evidence>
<gene>
    <name evidence="1" type="ORF">PG993_008927</name>
</gene>
<dbReference type="EMBL" id="JAQQWK010000008">
    <property type="protein sequence ID" value="KAK8036313.1"/>
    <property type="molecule type" value="Genomic_DNA"/>
</dbReference>
<accession>A0ABR1SPQ1</accession>
<evidence type="ECO:0000313" key="2">
    <source>
        <dbReference type="Proteomes" id="UP001444661"/>
    </source>
</evidence>
<organism evidence="1 2">
    <name type="scientific">Apiospora rasikravindrae</name>
    <dbReference type="NCBI Taxonomy" id="990691"/>
    <lineage>
        <taxon>Eukaryota</taxon>
        <taxon>Fungi</taxon>
        <taxon>Dikarya</taxon>
        <taxon>Ascomycota</taxon>
        <taxon>Pezizomycotina</taxon>
        <taxon>Sordariomycetes</taxon>
        <taxon>Xylariomycetidae</taxon>
        <taxon>Amphisphaeriales</taxon>
        <taxon>Apiosporaceae</taxon>
        <taxon>Apiospora</taxon>
    </lineage>
</organism>
<comment type="caution">
    <text evidence="1">The sequence shown here is derived from an EMBL/GenBank/DDBJ whole genome shotgun (WGS) entry which is preliminary data.</text>
</comment>